<proteinExistence type="predicted"/>
<feature type="transmembrane region" description="Helical" evidence="1">
    <location>
        <begin position="98"/>
        <end position="123"/>
    </location>
</feature>
<keyword evidence="1" id="KW-1133">Transmembrane helix</keyword>
<keyword evidence="1" id="KW-0812">Transmembrane</keyword>
<evidence type="ECO:0008006" key="4">
    <source>
        <dbReference type="Google" id="ProtNLM"/>
    </source>
</evidence>
<evidence type="ECO:0000313" key="3">
    <source>
        <dbReference type="Proteomes" id="UP000529710"/>
    </source>
</evidence>
<sequence>MNKPDIAPEKWAFFKRVLPKWLVVLALGLQTAIVAVLLVLSILFTVTFKRASAQLGSITEQFDYHFGMPSITFVLGAVMLCALVVLLAIGISRLPRRWVFAALLAYTLAMQIIWLVSLSLVTYTYPDSQNLMDGANILLKGDLSQFGADYCSAGSTQRECMARGIPSAHAYFSYYPFQSGPMLWYLLVFALFGSNNILAFQIVSAVAVTALVAVLWRLGGMLGLDKKGYGAFTVLVATCVPLMMFAAFVYPNAVGFFITICGAWIIAEGFRMRKTWSSALAIVGGFLVCGVGIVFKSTYQIVVLAALLAAVFAVWHNRRIWQLFVSLVSALVAFVISKLPVALVQSWTGQNFGKGMPMLSWIALGLSQPDNAPPGWWNRFAMDAFERTGNDYALQSQISKEFVQARFSEFLHSPIDGMRFFTGKLASEWAEPSFMTSLYSELGESSRHFAGLGSFLLIGNGSDILLRYENVAQTVMYLLACIGLIGLLRSLIKGKTVGNDAAQVFARVLLCASFIGGFLCYLLWEAKGIYTFPFFLLLIPMAAYGTQRIADFAGRLKRKYADKGQL</sequence>
<feature type="transmembrane region" description="Helical" evidence="1">
    <location>
        <begin position="282"/>
        <end position="315"/>
    </location>
</feature>
<protein>
    <recommendedName>
        <fullName evidence="4">Glycosyltransferase RgtA/B/C/D-like domain-containing protein</fullName>
    </recommendedName>
</protein>
<feature type="transmembrane region" description="Helical" evidence="1">
    <location>
        <begin position="530"/>
        <end position="550"/>
    </location>
</feature>
<keyword evidence="3" id="KW-1185">Reference proteome</keyword>
<feature type="transmembrane region" description="Helical" evidence="1">
    <location>
        <begin position="66"/>
        <end position="91"/>
    </location>
</feature>
<feature type="transmembrane region" description="Helical" evidence="1">
    <location>
        <begin position="321"/>
        <end position="344"/>
    </location>
</feature>
<keyword evidence="1" id="KW-0472">Membrane</keyword>
<dbReference type="EMBL" id="JAAIIF010000018">
    <property type="protein sequence ID" value="NMM96905.1"/>
    <property type="molecule type" value="Genomic_DNA"/>
</dbReference>
<feature type="transmembrane region" description="Helical" evidence="1">
    <location>
        <begin position="183"/>
        <end position="216"/>
    </location>
</feature>
<feature type="transmembrane region" description="Helical" evidence="1">
    <location>
        <begin position="504"/>
        <end position="524"/>
    </location>
</feature>
<feature type="transmembrane region" description="Helical" evidence="1">
    <location>
        <begin position="21"/>
        <end position="46"/>
    </location>
</feature>
<dbReference type="AlphaFoldDB" id="A0A7Y0EUZ0"/>
<name>A0A7Y0EUZ0_9BIFI</name>
<dbReference type="RefSeq" id="WP_335341305.1">
    <property type="nucleotide sequence ID" value="NZ_JAAIIF010000018.1"/>
</dbReference>
<feature type="transmembrane region" description="Helical" evidence="1">
    <location>
        <begin position="228"/>
        <end position="247"/>
    </location>
</feature>
<reference evidence="2 3" key="1">
    <citation type="submission" date="2020-02" db="EMBL/GenBank/DDBJ databases">
        <title>Characterization of phylogenetic diversity of novel bifidobacterial species isolated in Czech ZOOs.</title>
        <authorList>
            <person name="Lugli G.A."/>
            <person name="Vera N.B."/>
            <person name="Ventura M."/>
        </authorList>
    </citation>
    <scope>NUCLEOTIDE SEQUENCE [LARGE SCALE GENOMIC DNA]</scope>
    <source>
        <strain evidence="2 3">DSM 109960</strain>
    </source>
</reference>
<gene>
    <name evidence="2" type="ORF">G1C98_1643</name>
</gene>
<dbReference type="Proteomes" id="UP000529710">
    <property type="component" value="Unassembled WGS sequence"/>
</dbReference>
<comment type="caution">
    <text evidence="2">The sequence shown here is derived from an EMBL/GenBank/DDBJ whole genome shotgun (WGS) entry which is preliminary data.</text>
</comment>
<accession>A0A7Y0EUZ0</accession>
<evidence type="ECO:0000313" key="2">
    <source>
        <dbReference type="EMBL" id="NMM96905.1"/>
    </source>
</evidence>
<evidence type="ECO:0000256" key="1">
    <source>
        <dbReference type="SAM" id="Phobius"/>
    </source>
</evidence>
<feature type="transmembrane region" description="Helical" evidence="1">
    <location>
        <begin position="474"/>
        <end position="492"/>
    </location>
</feature>
<organism evidence="2 3">
    <name type="scientific">Bifidobacterium erythrocebi</name>
    <dbReference type="NCBI Taxonomy" id="2675325"/>
    <lineage>
        <taxon>Bacteria</taxon>
        <taxon>Bacillati</taxon>
        <taxon>Actinomycetota</taxon>
        <taxon>Actinomycetes</taxon>
        <taxon>Bifidobacteriales</taxon>
        <taxon>Bifidobacteriaceae</taxon>
        <taxon>Bifidobacterium</taxon>
    </lineage>
</organism>